<dbReference type="Pfam" id="PF04237">
    <property type="entry name" value="YjbR"/>
    <property type="match status" value="1"/>
</dbReference>
<reference evidence="1 2" key="1">
    <citation type="submission" date="2019-07" db="EMBL/GenBank/DDBJ databases">
        <title>Genomic Encyclopedia of Type Strains, Phase I: the one thousand microbial genomes (KMG-I) project.</title>
        <authorList>
            <person name="Kyrpides N."/>
        </authorList>
    </citation>
    <scope>NUCLEOTIDE SEQUENCE [LARGE SCALE GENOMIC DNA]</scope>
    <source>
        <strain evidence="1 2">DSM 13558</strain>
    </source>
</reference>
<dbReference type="Gene3D" id="3.90.1150.30">
    <property type="match status" value="1"/>
</dbReference>
<keyword evidence="1" id="KW-0238">DNA-binding</keyword>
<dbReference type="GO" id="GO:0003677">
    <property type="term" value="F:DNA binding"/>
    <property type="evidence" value="ECO:0007669"/>
    <property type="project" value="UniProtKB-KW"/>
</dbReference>
<dbReference type="EMBL" id="VLKH01000003">
    <property type="protein sequence ID" value="TWH81568.1"/>
    <property type="molecule type" value="Genomic_DNA"/>
</dbReference>
<gene>
    <name evidence="1" type="ORF">LY60_01321</name>
</gene>
<proteinExistence type="predicted"/>
<sequence length="124" mass="14638">MRYTWVDEFLVSKKGVTKDLQKDWNWIRYQIGGKMFAAVCLDENNEPYYITLKLEPAEGDFLRSQFKDIIPGYYMNKVHWNSIKPDGEVPDDLLKDLLDKSYQLVFLGFSKKKQMEIICSDKVN</sequence>
<dbReference type="OrthoDB" id="9789813at2"/>
<name>A0A562JEJ2_9FIRM</name>
<dbReference type="InterPro" id="IPR007351">
    <property type="entry name" value="YjbR"/>
</dbReference>
<dbReference type="InterPro" id="IPR058532">
    <property type="entry name" value="YjbR/MT2646/Rv2570-like"/>
</dbReference>
<dbReference type="PANTHER" id="PTHR35145:SF1">
    <property type="entry name" value="CYTOPLASMIC PROTEIN"/>
    <property type="match status" value="1"/>
</dbReference>
<dbReference type="RefSeq" id="WP_145081550.1">
    <property type="nucleotide sequence ID" value="NZ_JAYFNS010000016.1"/>
</dbReference>
<protein>
    <submittedName>
        <fullName evidence="1">Putative DNA-binding protein (MmcQ/YjbR family)</fullName>
    </submittedName>
</protein>
<organism evidence="1 2">
    <name type="scientific">Sedimentibacter saalensis</name>
    <dbReference type="NCBI Taxonomy" id="130788"/>
    <lineage>
        <taxon>Bacteria</taxon>
        <taxon>Bacillati</taxon>
        <taxon>Bacillota</taxon>
        <taxon>Tissierellia</taxon>
        <taxon>Sedimentibacter</taxon>
    </lineage>
</organism>
<accession>A0A562JEJ2</accession>
<evidence type="ECO:0000313" key="2">
    <source>
        <dbReference type="Proteomes" id="UP000315343"/>
    </source>
</evidence>
<evidence type="ECO:0000313" key="1">
    <source>
        <dbReference type="EMBL" id="TWH81568.1"/>
    </source>
</evidence>
<comment type="caution">
    <text evidence="1">The sequence shown here is derived from an EMBL/GenBank/DDBJ whole genome shotgun (WGS) entry which is preliminary data.</text>
</comment>
<keyword evidence="2" id="KW-1185">Reference proteome</keyword>
<dbReference type="SUPFAM" id="SSF142906">
    <property type="entry name" value="YjbR-like"/>
    <property type="match status" value="1"/>
</dbReference>
<dbReference type="InterPro" id="IPR038056">
    <property type="entry name" value="YjbR-like_sf"/>
</dbReference>
<dbReference type="PANTHER" id="PTHR35145">
    <property type="entry name" value="CYTOPLASMIC PROTEIN-RELATED"/>
    <property type="match status" value="1"/>
</dbReference>
<dbReference type="Proteomes" id="UP000315343">
    <property type="component" value="Unassembled WGS sequence"/>
</dbReference>
<dbReference type="AlphaFoldDB" id="A0A562JEJ2"/>